<protein>
    <submittedName>
        <fullName evidence="1">Uncharacterized protein</fullName>
    </submittedName>
</protein>
<gene>
    <name evidence="1" type="ORF">PI95_033935</name>
</gene>
<accession>A0A846HJ02</accession>
<dbReference type="EMBL" id="JTCM02000181">
    <property type="protein sequence ID" value="NEU77346.1"/>
    <property type="molecule type" value="Genomic_DNA"/>
</dbReference>
<sequence length="126" mass="14459">MAELTIQISDELAQRLEPLQNRLPELLWRLLDVASLPQVQPTVLAETTDISSVYQEVLDFLIKRPTPEEIITFKVSPQAQIRLQALLEKNRSTILSSMELAELDVYEQLEHMMILLKARAYSALNK</sequence>
<keyword evidence="2" id="KW-1185">Reference proteome</keyword>
<evidence type="ECO:0000313" key="1">
    <source>
        <dbReference type="EMBL" id="NEU77346.1"/>
    </source>
</evidence>
<dbReference type="RefSeq" id="WP_039753141.1">
    <property type="nucleotide sequence ID" value="NZ_JTCM02000181.1"/>
</dbReference>
<dbReference type="AlphaFoldDB" id="A0A846HJ02"/>
<reference evidence="1 2" key="1">
    <citation type="journal article" date="2015" name="Genome Announc.">
        <title>Draft Genome Sequence of Cyanobacterium Hassallia byssoidea Strain VB512170, Isolated from Monuments in India.</title>
        <authorList>
            <person name="Singh D."/>
            <person name="Chandrababunaidu M.M."/>
            <person name="Panda A."/>
            <person name="Sen D."/>
            <person name="Bhattacharyya S."/>
            <person name="Adhikary S.P."/>
            <person name="Tripathy S."/>
        </authorList>
    </citation>
    <scope>NUCLEOTIDE SEQUENCE [LARGE SCALE GENOMIC DNA]</scope>
    <source>
        <strain evidence="1 2">VB512170</strain>
    </source>
</reference>
<comment type="caution">
    <text evidence="1">The sequence shown here is derived from an EMBL/GenBank/DDBJ whole genome shotgun (WGS) entry which is preliminary data.</text>
</comment>
<name>A0A846HJ02_9CYAN</name>
<organism evidence="1 2">
    <name type="scientific">Hassallia byssoidea VB512170</name>
    <dbReference type="NCBI Taxonomy" id="1304833"/>
    <lineage>
        <taxon>Bacteria</taxon>
        <taxon>Bacillati</taxon>
        <taxon>Cyanobacteriota</taxon>
        <taxon>Cyanophyceae</taxon>
        <taxon>Nostocales</taxon>
        <taxon>Tolypothrichaceae</taxon>
        <taxon>Hassallia</taxon>
    </lineage>
</organism>
<dbReference type="Proteomes" id="UP000031549">
    <property type="component" value="Unassembled WGS sequence"/>
</dbReference>
<proteinExistence type="predicted"/>
<evidence type="ECO:0000313" key="2">
    <source>
        <dbReference type="Proteomes" id="UP000031549"/>
    </source>
</evidence>